<dbReference type="RefSeq" id="XP_062654739.1">
    <property type="nucleotide sequence ID" value="XM_062802557.1"/>
</dbReference>
<protein>
    <submittedName>
        <fullName evidence="1">Uncharacterized protein</fullName>
    </submittedName>
</protein>
<proteinExistence type="predicted"/>
<keyword evidence="2" id="KW-1185">Reference proteome</keyword>
<name>A0AAE0H7P0_9PEZI</name>
<dbReference type="Gene3D" id="3.30.900.10">
    <property type="entry name" value="HORMA domain"/>
    <property type="match status" value="1"/>
</dbReference>
<dbReference type="Proteomes" id="UP001278766">
    <property type="component" value="Unassembled WGS sequence"/>
</dbReference>
<evidence type="ECO:0000313" key="1">
    <source>
        <dbReference type="EMBL" id="KAK3291225.1"/>
    </source>
</evidence>
<dbReference type="EMBL" id="JAUEPN010000010">
    <property type="protein sequence ID" value="KAK3291225.1"/>
    <property type="molecule type" value="Genomic_DNA"/>
</dbReference>
<comment type="caution">
    <text evidence="1">The sequence shown here is derived from an EMBL/GenBank/DDBJ whole genome shotgun (WGS) entry which is preliminary data.</text>
</comment>
<organism evidence="1 2">
    <name type="scientific">Chaetomium fimeti</name>
    <dbReference type="NCBI Taxonomy" id="1854472"/>
    <lineage>
        <taxon>Eukaryota</taxon>
        <taxon>Fungi</taxon>
        <taxon>Dikarya</taxon>
        <taxon>Ascomycota</taxon>
        <taxon>Pezizomycotina</taxon>
        <taxon>Sordariomycetes</taxon>
        <taxon>Sordariomycetidae</taxon>
        <taxon>Sordariales</taxon>
        <taxon>Chaetomiaceae</taxon>
        <taxon>Chaetomium</taxon>
    </lineage>
</organism>
<dbReference type="GeneID" id="87839505"/>
<reference evidence="1" key="2">
    <citation type="submission" date="2023-06" db="EMBL/GenBank/DDBJ databases">
        <authorList>
            <consortium name="Lawrence Berkeley National Laboratory"/>
            <person name="Haridas S."/>
            <person name="Hensen N."/>
            <person name="Bonometti L."/>
            <person name="Westerberg I."/>
            <person name="Brannstrom I.O."/>
            <person name="Guillou S."/>
            <person name="Cros-Aarteil S."/>
            <person name="Calhoun S."/>
            <person name="Kuo A."/>
            <person name="Mondo S."/>
            <person name="Pangilinan J."/>
            <person name="Riley R."/>
            <person name="Labutti K."/>
            <person name="Andreopoulos B."/>
            <person name="Lipzen A."/>
            <person name="Chen C."/>
            <person name="Yanf M."/>
            <person name="Daum C."/>
            <person name="Ng V."/>
            <person name="Clum A."/>
            <person name="Steindorff A."/>
            <person name="Ohm R."/>
            <person name="Martin F."/>
            <person name="Silar P."/>
            <person name="Natvig D."/>
            <person name="Lalanne C."/>
            <person name="Gautier V."/>
            <person name="Ament-Velasquez S.L."/>
            <person name="Kruys A."/>
            <person name="Hutchinson M.I."/>
            <person name="Powell A.J."/>
            <person name="Barry K."/>
            <person name="Miller A.N."/>
            <person name="Grigoriev I.V."/>
            <person name="Debuchy R."/>
            <person name="Gladieux P."/>
            <person name="Thoren M.H."/>
            <person name="Johannesson H."/>
        </authorList>
    </citation>
    <scope>NUCLEOTIDE SEQUENCE</scope>
    <source>
        <strain evidence="1">CBS 168.71</strain>
    </source>
</reference>
<sequence length="224" mass="25727">MPKPSAKSYTVREQPAKRDFELCKVVFGAAHPNQPPPEPNTHMRRRAFPPDCFQLLPLEQVVSRSFDDIVRSGFEIEAHDKELLRDQSSTLFIRQGKHYGVNRFLGIMRDDIFPIIETEDLVKFRISYLRTTTWEANCLLEYYTVAFKYHDDGRYELDVWRAGTGKQHVANTDSQLWNLGDYLSRLSSQTGSCHCPLPILEMSSSKQVQSPTLAIPLTKLPRAP</sequence>
<accession>A0AAE0H7P0</accession>
<reference evidence="1" key="1">
    <citation type="journal article" date="2023" name="Mol. Phylogenet. Evol.">
        <title>Genome-scale phylogeny and comparative genomics of the fungal order Sordariales.</title>
        <authorList>
            <person name="Hensen N."/>
            <person name="Bonometti L."/>
            <person name="Westerberg I."/>
            <person name="Brannstrom I.O."/>
            <person name="Guillou S."/>
            <person name="Cros-Aarteil S."/>
            <person name="Calhoun S."/>
            <person name="Haridas S."/>
            <person name="Kuo A."/>
            <person name="Mondo S."/>
            <person name="Pangilinan J."/>
            <person name="Riley R."/>
            <person name="LaButti K."/>
            <person name="Andreopoulos B."/>
            <person name="Lipzen A."/>
            <person name="Chen C."/>
            <person name="Yan M."/>
            <person name="Daum C."/>
            <person name="Ng V."/>
            <person name="Clum A."/>
            <person name="Steindorff A."/>
            <person name="Ohm R.A."/>
            <person name="Martin F."/>
            <person name="Silar P."/>
            <person name="Natvig D.O."/>
            <person name="Lalanne C."/>
            <person name="Gautier V."/>
            <person name="Ament-Velasquez S.L."/>
            <person name="Kruys A."/>
            <person name="Hutchinson M.I."/>
            <person name="Powell A.J."/>
            <person name="Barry K."/>
            <person name="Miller A.N."/>
            <person name="Grigoriev I.V."/>
            <person name="Debuchy R."/>
            <person name="Gladieux P."/>
            <person name="Hiltunen Thoren M."/>
            <person name="Johannesson H."/>
        </authorList>
    </citation>
    <scope>NUCLEOTIDE SEQUENCE</scope>
    <source>
        <strain evidence="1">CBS 168.71</strain>
    </source>
</reference>
<gene>
    <name evidence="1" type="ORF">B0H64DRAFT_377984</name>
</gene>
<dbReference type="AlphaFoldDB" id="A0AAE0H7P0"/>
<dbReference type="InterPro" id="IPR036570">
    <property type="entry name" value="HORMA_dom_sf"/>
</dbReference>
<evidence type="ECO:0000313" key="2">
    <source>
        <dbReference type="Proteomes" id="UP001278766"/>
    </source>
</evidence>